<evidence type="ECO:0000256" key="3">
    <source>
        <dbReference type="ARBA" id="ARBA00023125"/>
    </source>
</evidence>
<dbReference type="KEGG" id="mcad:Pan265_27960"/>
<proteinExistence type="inferred from homology"/>
<dbReference type="InterPro" id="IPR050950">
    <property type="entry name" value="HTH-type_LysR_regulators"/>
</dbReference>
<evidence type="ECO:0000256" key="1">
    <source>
        <dbReference type="ARBA" id="ARBA00009437"/>
    </source>
</evidence>
<feature type="domain" description="HTH lysR-type" evidence="5">
    <location>
        <begin position="1"/>
        <end position="56"/>
    </location>
</feature>
<comment type="similarity">
    <text evidence="1">Belongs to the LysR transcriptional regulatory family.</text>
</comment>
<dbReference type="InterPro" id="IPR005119">
    <property type="entry name" value="LysR_subst-bd"/>
</dbReference>
<keyword evidence="4" id="KW-0804">Transcription</keyword>
<evidence type="ECO:0000313" key="6">
    <source>
        <dbReference type="EMBL" id="QDU72920.1"/>
    </source>
</evidence>
<dbReference type="SUPFAM" id="SSF53850">
    <property type="entry name" value="Periplasmic binding protein-like II"/>
    <property type="match status" value="1"/>
</dbReference>
<accession>A0A518C134</accession>
<dbReference type="InterPro" id="IPR000847">
    <property type="entry name" value="LysR_HTH_N"/>
</dbReference>
<dbReference type="InterPro" id="IPR036388">
    <property type="entry name" value="WH-like_DNA-bd_sf"/>
</dbReference>
<dbReference type="Pfam" id="PF00126">
    <property type="entry name" value="HTH_1"/>
    <property type="match status" value="1"/>
</dbReference>
<reference evidence="6 7" key="1">
    <citation type="submission" date="2019-02" db="EMBL/GenBank/DDBJ databases">
        <title>Deep-cultivation of Planctomycetes and their phenomic and genomic characterization uncovers novel biology.</title>
        <authorList>
            <person name="Wiegand S."/>
            <person name="Jogler M."/>
            <person name="Boedeker C."/>
            <person name="Pinto D."/>
            <person name="Vollmers J."/>
            <person name="Rivas-Marin E."/>
            <person name="Kohn T."/>
            <person name="Peeters S.H."/>
            <person name="Heuer A."/>
            <person name="Rast P."/>
            <person name="Oberbeckmann S."/>
            <person name="Bunk B."/>
            <person name="Jeske O."/>
            <person name="Meyerdierks A."/>
            <person name="Storesund J.E."/>
            <person name="Kallscheuer N."/>
            <person name="Luecker S."/>
            <person name="Lage O.M."/>
            <person name="Pohl T."/>
            <person name="Merkel B.J."/>
            <person name="Hornburger P."/>
            <person name="Mueller R.-W."/>
            <person name="Bruemmer F."/>
            <person name="Labrenz M."/>
            <person name="Spormann A.M."/>
            <person name="Op den Camp H."/>
            <person name="Overmann J."/>
            <person name="Amann R."/>
            <person name="Jetten M.S.M."/>
            <person name="Mascher T."/>
            <person name="Medema M.H."/>
            <person name="Devos D.P."/>
            <person name="Kaster A.-K."/>
            <person name="Ovreas L."/>
            <person name="Rohde M."/>
            <person name="Galperin M.Y."/>
            <person name="Jogler C."/>
        </authorList>
    </citation>
    <scope>NUCLEOTIDE SEQUENCE [LARGE SCALE GENOMIC DNA]</scope>
    <source>
        <strain evidence="6 7">Pan265</strain>
    </source>
</reference>
<dbReference type="PRINTS" id="PR00039">
    <property type="entry name" value="HTHLYSR"/>
</dbReference>
<dbReference type="GO" id="GO:0003700">
    <property type="term" value="F:DNA-binding transcription factor activity"/>
    <property type="evidence" value="ECO:0007669"/>
    <property type="project" value="InterPro"/>
</dbReference>
<dbReference type="Proteomes" id="UP000320386">
    <property type="component" value="Chromosome"/>
</dbReference>
<dbReference type="RefSeq" id="WP_145447066.1">
    <property type="nucleotide sequence ID" value="NZ_CP036280.1"/>
</dbReference>
<dbReference type="EMBL" id="CP036280">
    <property type="protein sequence ID" value="QDU72920.1"/>
    <property type="molecule type" value="Genomic_DNA"/>
</dbReference>
<gene>
    <name evidence="6" type="primary">gltC</name>
    <name evidence="6" type="ORF">Pan265_27960</name>
</gene>
<dbReference type="FunFam" id="1.10.10.10:FF:000001">
    <property type="entry name" value="LysR family transcriptional regulator"/>
    <property type="match status" value="1"/>
</dbReference>
<dbReference type="InterPro" id="IPR036390">
    <property type="entry name" value="WH_DNA-bd_sf"/>
</dbReference>
<name>A0A518C134_9BACT</name>
<evidence type="ECO:0000256" key="4">
    <source>
        <dbReference type="ARBA" id="ARBA00023163"/>
    </source>
</evidence>
<evidence type="ECO:0000259" key="5">
    <source>
        <dbReference type="PROSITE" id="PS50931"/>
    </source>
</evidence>
<dbReference type="CDD" id="cd05466">
    <property type="entry name" value="PBP2_LTTR_substrate"/>
    <property type="match status" value="1"/>
</dbReference>
<keyword evidence="2" id="KW-0805">Transcription regulation</keyword>
<dbReference type="OrthoDB" id="9785745at2"/>
<dbReference type="Gene3D" id="3.40.190.290">
    <property type="match status" value="1"/>
</dbReference>
<dbReference type="GO" id="GO:0005829">
    <property type="term" value="C:cytosol"/>
    <property type="evidence" value="ECO:0007669"/>
    <property type="project" value="TreeGrafter"/>
</dbReference>
<sequence>MQTLRLFFDVARCHSFSRAAELHGLTQSAVSQRINGLEKRLGTRLIDRSVRPLGLTPAGEYYLTGVEDILARHDALEQRVAQLNDGELSAVRVGAIYSAGIDLLARVRTAYLVEHPKATIDIVFHHPETVVQMVLDHELDFGIVSFPEGWRKTVAIPLREENMAVVVAPDHELATRERFTPADLDNVPLLAFDNRLPVARKIRAYLRDHGVHVVVSQSFDNLDTLKSAVMSSSGIAILPAQAVAREADAGLLRVIPLQPSLTRPIGIIHRPSNRPGAGLSPAARHFSEFLCQHARTTDNAGVLGAPS</sequence>
<keyword evidence="3" id="KW-0238">DNA-binding</keyword>
<dbReference type="SUPFAM" id="SSF46785">
    <property type="entry name" value="Winged helix' DNA-binding domain"/>
    <property type="match status" value="1"/>
</dbReference>
<keyword evidence="7" id="KW-1185">Reference proteome</keyword>
<organism evidence="6 7">
    <name type="scientific">Mucisphaera calidilacus</name>
    <dbReference type="NCBI Taxonomy" id="2527982"/>
    <lineage>
        <taxon>Bacteria</taxon>
        <taxon>Pseudomonadati</taxon>
        <taxon>Planctomycetota</taxon>
        <taxon>Phycisphaerae</taxon>
        <taxon>Phycisphaerales</taxon>
        <taxon>Phycisphaeraceae</taxon>
        <taxon>Mucisphaera</taxon>
    </lineage>
</organism>
<dbReference type="PANTHER" id="PTHR30419:SF8">
    <property type="entry name" value="NITROGEN ASSIMILATION TRANSCRIPTIONAL ACTIVATOR-RELATED"/>
    <property type="match status" value="1"/>
</dbReference>
<dbReference type="Pfam" id="PF03466">
    <property type="entry name" value="LysR_substrate"/>
    <property type="match status" value="1"/>
</dbReference>
<dbReference type="PANTHER" id="PTHR30419">
    <property type="entry name" value="HTH-TYPE TRANSCRIPTIONAL REGULATOR YBHD"/>
    <property type="match status" value="1"/>
</dbReference>
<evidence type="ECO:0000256" key="2">
    <source>
        <dbReference type="ARBA" id="ARBA00023015"/>
    </source>
</evidence>
<dbReference type="PROSITE" id="PS50931">
    <property type="entry name" value="HTH_LYSR"/>
    <property type="match status" value="1"/>
</dbReference>
<dbReference type="Gene3D" id="1.10.10.10">
    <property type="entry name" value="Winged helix-like DNA-binding domain superfamily/Winged helix DNA-binding domain"/>
    <property type="match status" value="1"/>
</dbReference>
<dbReference type="AlphaFoldDB" id="A0A518C134"/>
<dbReference type="GO" id="GO:0003677">
    <property type="term" value="F:DNA binding"/>
    <property type="evidence" value="ECO:0007669"/>
    <property type="project" value="UniProtKB-KW"/>
</dbReference>
<protein>
    <submittedName>
        <fullName evidence="6">HTH-type transcriptional regulator GltC</fullName>
    </submittedName>
</protein>
<evidence type="ECO:0000313" key="7">
    <source>
        <dbReference type="Proteomes" id="UP000320386"/>
    </source>
</evidence>